<dbReference type="Proteomes" id="UP001600888">
    <property type="component" value="Unassembled WGS sequence"/>
</dbReference>
<gene>
    <name evidence="2" type="ORF">FJTKL_01916</name>
</gene>
<feature type="compositionally biased region" description="Pro residues" evidence="1">
    <location>
        <begin position="56"/>
        <end position="67"/>
    </location>
</feature>
<feature type="compositionally biased region" description="Basic residues" evidence="1">
    <location>
        <begin position="45"/>
        <end position="55"/>
    </location>
</feature>
<name>A0ABR4F4S5_9PEZI</name>
<reference evidence="2 3" key="1">
    <citation type="submission" date="2024-03" db="EMBL/GenBank/DDBJ databases">
        <title>A high-quality draft genome sequence of Diaporthe vaccinii, a causative agent of upright dieback and viscid rot disease in cranberry plants.</title>
        <authorList>
            <person name="Sarrasin M."/>
            <person name="Lang B.F."/>
            <person name="Burger G."/>
        </authorList>
    </citation>
    <scope>NUCLEOTIDE SEQUENCE [LARGE SCALE GENOMIC DNA]</scope>
    <source>
        <strain evidence="2 3">IS7</strain>
    </source>
</reference>
<protein>
    <submittedName>
        <fullName evidence="2">Uncharacterized protein</fullName>
    </submittedName>
</protein>
<comment type="caution">
    <text evidence="2">The sequence shown here is derived from an EMBL/GenBank/DDBJ whole genome shotgun (WGS) entry which is preliminary data.</text>
</comment>
<feature type="region of interest" description="Disordered" evidence="1">
    <location>
        <begin position="254"/>
        <end position="286"/>
    </location>
</feature>
<dbReference type="Gene3D" id="1.25.40.10">
    <property type="entry name" value="Tetratricopeptide repeat domain"/>
    <property type="match status" value="1"/>
</dbReference>
<organism evidence="2 3">
    <name type="scientific">Diaporthe vaccinii</name>
    <dbReference type="NCBI Taxonomy" id="105482"/>
    <lineage>
        <taxon>Eukaryota</taxon>
        <taxon>Fungi</taxon>
        <taxon>Dikarya</taxon>
        <taxon>Ascomycota</taxon>
        <taxon>Pezizomycotina</taxon>
        <taxon>Sordariomycetes</taxon>
        <taxon>Sordariomycetidae</taxon>
        <taxon>Diaporthales</taxon>
        <taxon>Diaporthaceae</taxon>
        <taxon>Diaporthe</taxon>
        <taxon>Diaporthe eres species complex</taxon>
    </lineage>
</organism>
<sequence>MSSLVTPGQSARRFLLSFTSPCAISYHKPLLPAYILSSQPVHHPRNRHFAQKVRPARPPARPSPSPSISPRLSAKGDEPPRWIFSPSDVPPIKDWTNGIEGLGAKHLTPLQCMEAAQSYVSAATQHESSWRPRLEKDFGLPVSLLHWVGILLISDNSAARWRLGTHMLRSASELGYDPSTLTLVRIFSSVPAAMQKKATSSKMFTDADARFQRLLKKGTDPDALTLQGMISAKQGTQSHDRLALDSFRRAEKAWEARAQSSTPSQANDSRSFSIEEGADPDYVSLPEPREPRWEWEVTWALEQAKILQKQNRTREARDLYHVAALELDNPQGFWNLSCLMEGPRDSPERRTYLLKAAISGVQEACREMGVLEKMAAEREGLADKDRADREMMSQEWFRLADGEDLKSIQNEAEE</sequence>
<evidence type="ECO:0000256" key="1">
    <source>
        <dbReference type="SAM" id="MobiDB-lite"/>
    </source>
</evidence>
<proteinExistence type="predicted"/>
<keyword evidence="3" id="KW-1185">Reference proteome</keyword>
<feature type="region of interest" description="Disordered" evidence="1">
    <location>
        <begin position="45"/>
        <end position="80"/>
    </location>
</feature>
<accession>A0ABR4F4S5</accession>
<evidence type="ECO:0000313" key="2">
    <source>
        <dbReference type="EMBL" id="KAL2289687.1"/>
    </source>
</evidence>
<dbReference type="InterPro" id="IPR011990">
    <property type="entry name" value="TPR-like_helical_dom_sf"/>
</dbReference>
<evidence type="ECO:0000313" key="3">
    <source>
        <dbReference type="Proteomes" id="UP001600888"/>
    </source>
</evidence>
<dbReference type="EMBL" id="JBAWTH010000012">
    <property type="protein sequence ID" value="KAL2289687.1"/>
    <property type="molecule type" value="Genomic_DNA"/>
</dbReference>
<feature type="compositionally biased region" description="Polar residues" evidence="1">
    <location>
        <begin position="258"/>
        <end position="272"/>
    </location>
</feature>